<proteinExistence type="predicted"/>
<feature type="transmembrane region" description="Helical" evidence="1">
    <location>
        <begin position="39"/>
        <end position="58"/>
    </location>
</feature>
<dbReference type="Proteomes" id="UP000051515">
    <property type="component" value="Unassembled WGS sequence"/>
</dbReference>
<evidence type="ECO:0000313" key="2">
    <source>
        <dbReference type="EMBL" id="KRK83764.1"/>
    </source>
</evidence>
<dbReference type="STRING" id="1423788.FC78_GL001347"/>
<dbReference type="PATRIC" id="fig|1423788.3.peg.1384"/>
<sequence length="287" mass="32415">MAENNNDDEKSSLLQDVGLLIFLSLFSATAILMALTGNILLNVIYLFCTVMLLMITYFFGILPSLISNIVFIAIQAIIMVYQYVSETARIPWQLSFWMVIPIFLSLALYSMTKNQVALQKSNGELRTALIERGAFDEQTNLRTTVAYIEDIAVFAETNRRFDIPVTTAIIKIRYFNDLRRMMSPNQTKLLLKLTTDSIKEKTRTNDITYLLNSDDPTWAILLYTDDKGAGIATSRIKEGFEKNVKANDSLSTMAISMIVGIASWDSSTMKTPYDLMNAGIHETQYDV</sequence>
<dbReference type="InterPro" id="IPR043128">
    <property type="entry name" value="Rev_trsase/Diguanyl_cyclase"/>
</dbReference>
<comment type="caution">
    <text evidence="2">The sequence shown here is derived from an EMBL/GenBank/DDBJ whole genome shotgun (WGS) entry which is preliminary data.</text>
</comment>
<organism evidence="2 3">
    <name type="scientific">Companilactobacillus bobalius DSM 19674</name>
    <dbReference type="NCBI Taxonomy" id="1423788"/>
    <lineage>
        <taxon>Bacteria</taxon>
        <taxon>Bacillati</taxon>
        <taxon>Bacillota</taxon>
        <taxon>Bacilli</taxon>
        <taxon>Lactobacillales</taxon>
        <taxon>Lactobacillaceae</taxon>
        <taxon>Companilactobacillus</taxon>
        <taxon>Companilactobacillus bobalius</taxon>
    </lineage>
</organism>
<reference evidence="2 3" key="1">
    <citation type="journal article" date="2015" name="Genome Announc.">
        <title>Expanding the biotechnology potential of lactobacilli through comparative genomics of 213 strains and associated genera.</title>
        <authorList>
            <person name="Sun Z."/>
            <person name="Harris H.M."/>
            <person name="McCann A."/>
            <person name="Guo C."/>
            <person name="Argimon S."/>
            <person name="Zhang W."/>
            <person name="Yang X."/>
            <person name="Jeffery I.B."/>
            <person name="Cooney J.C."/>
            <person name="Kagawa T.F."/>
            <person name="Liu W."/>
            <person name="Song Y."/>
            <person name="Salvetti E."/>
            <person name="Wrobel A."/>
            <person name="Rasinkangas P."/>
            <person name="Parkhill J."/>
            <person name="Rea M.C."/>
            <person name="O'Sullivan O."/>
            <person name="Ritari J."/>
            <person name="Douillard F.P."/>
            <person name="Paul Ross R."/>
            <person name="Yang R."/>
            <person name="Briner A.E."/>
            <person name="Felis G.E."/>
            <person name="de Vos W.M."/>
            <person name="Barrangou R."/>
            <person name="Klaenhammer T.R."/>
            <person name="Caufield P.W."/>
            <person name="Cui Y."/>
            <person name="Zhang H."/>
            <person name="O'Toole P.W."/>
        </authorList>
    </citation>
    <scope>NUCLEOTIDE SEQUENCE [LARGE SCALE GENOMIC DNA]</scope>
    <source>
        <strain evidence="2 3">DSM 19674</strain>
    </source>
</reference>
<gene>
    <name evidence="2" type="ORF">FC78_GL001347</name>
</gene>
<evidence type="ECO:0000256" key="1">
    <source>
        <dbReference type="SAM" id="Phobius"/>
    </source>
</evidence>
<protein>
    <submittedName>
        <fullName evidence="2">GGDEF domain-containing protein</fullName>
    </submittedName>
</protein>
<feature type="transmembrane region" description="Helical" evidence="1">
    <location>
        <begin position="65"/>
        <end position="84"/>
    </location>
</feature>
<dbReference type="AlphaFoldDB" id="A0A0R1KSC4"/>
<keyword evidence="1" id="KW-1133">Transmembrane helix</keyword>
<accession>A0A0R1KSC4</accession>
<feature type="transmembrane region" description="Helical" evidence="1">
    <location>
        <begin position="12"/>
        <end position="33"/>
    </location>
</feature>
<feature type="transmembrane region" description="Helical" evidence="1">
    <location>
        <begin position="90"/>
        <end position="111"/>
    </location>
</feature>
<dbReference type="OrthoDB" id="2157599at2"/>
<evidence type="ECO:0000313" key="3">
    <source>
        <dbReference type="Proteomes" id="UP000051515"/>
    </source>
</evidence>
<dbReference type="EMBL" id="AZDY01000035">
    <property type="protein sequence ID" value="KRK83764.1"/>
    <property type="molecule type" value="Genomic_DNA"/>
</dbReference>
<keyword evidence="1" id="KW-0472">Membrane</keyword>
<keyword evidence="3" id="KW-1185">Reference proteome</keyword>
<dbReference type="Gene3D" id="3.30.70.270">
    <property type="match status" value="1"/>
</dbReference>
<keyword evidence="1" id="KW-0812">Transmembrane</keyword>
<dbReference type="RefSeq" id="WP_056951443.1">
    <property type="nucleotide sequence ID" value="NZ_AZDY01000035.1"/>
</dbReference>
<name>A0A0R1KSC4_9LACO</name>